<evidence type="ECO:0000256" key="1">
    <source>
        <dbReference type="SAM" id="MobiDB-lite"/>
    </source>
</evidence>
<evidence type="ECO:0000313" key="3">
    <source>
        <dbReference type="Proteomes" id="UP001430953"/>
    </source>
</evidence>
<comment type="caution">
    <text evidence="2">The sequence shown here is derived from an EMBL/GenBank/DDBJ whole genome shotgun (WGS) entry which is preliminary data.</text>
</comment>
<dbReference type="Proteomes" id="UP001430953">
    <property type="component" value="Unassembled WGS sequence"/>
</dbReference>
<reference evidence="2 3" key="1">
    <citation type="submission" date="2023-03" db="EMBL/GenBank/DDBJ databases">
        <title>High recombination rates correlate with genetic variation in Cardiocondyla obscurior ants.</title>
        <authorList>
            <person name="Errbii M."/>
        </authorList>
    </citation>
    <scope>NUCLEOTIDE SEQUENCE [LARGE SCALE GENOMIC DNA]</scope>
    <source>
        <strain evidence="2">Alpha-2009</strain>
        <tissue evidence="2">Whole body</tissue>
    </source>
</reference>
<dbReference type="EMBL" id="JADYXP020000001">
    <property type="protein sequence ID" value="KAL0134847.1"/>
    <property type="molecule type" value="Genomic_DNA"/>
</dbReference>
<proteinExistence type="predicted"/>
<evidence type="ECO:0000313" key="2">
    <source>
        <dbReference type="EMBL" id="KAL0134847.1"/>
    </source>
</evidence>
<organism evidence="2 3">
    <name type="scientific">Cardiocondyla obscurior</name>
    <dbReference type="NCBI Taxonomy" id="286306"/>
    <lineage>
        <taxon>Eukaryota</taxon>
        <taxon>Metazoa</taxon>
        <taxon>Ecdysozoa</taxon>
        <taxon>Arthropoda</taxon>
        <taxon>Hexapoda</taxon>
        <taxon>Insecta</taxon>
        <taxon>Pterygota</taxon>
        <taxon>Neoptera</taxon>
        <taxon>Endopterygota</taxon>
        <taxon>Hymenoptera</taxon>
        <taxon>Apocrita</taxon>
        <taxon>Aculeata</taxon>
        <taxon>Formicoidea</taxon>
        <taxon>Formicidae</taxon>
        <taxon>Myrmicinae</taxon>
        <taxon>Cardiocondyla</taxon>
    </lineage>
</organism>
<sequence>MWRENATPASQTSERRRRPRRGILHRRNNSRIIVAVSSTSLLRIGRETMSRGGVFPRLQRGTDLKRVRQSITFSNYI</sequence>
<name>A0AAW2H620_9HYME</name>
<accession>A0AAW2H620</accession>
<feature type="region of interest" description="Disordered" evidence="1">
    <location>
        <begin position="1"/>
        <end position="23"/>
    </location>
</feature>
<keyword evidence="3" id="KW-1185">Reference proteome</keyword>
<gene>
    <name evidence="2" type="ORF">PUN28_001552</name>
</gene>
<dbReference type="AlphaFoldDB" id="A0AAW2H620"/>
<protein>
    <submittedName>
        <fullName evidence="2">Uncharacterized protein</fullName>
    </submittedName>
</protein>